<dbReference type="InterPro" id="IPR003607">
    <property type="entry name" value="HD/PDEase_dom"/>
</dbReference>
<keyword evidence="4" id="KW-1185">Reference proteome</keyword>
<dbReference type="SUPFAM" id="SSF109604">
    <property type="entry name" value="HD-domain/PDEase-like"/>
    <property type="match status" value="2"/>
</dbReference>
<dbReference type="InterPro" id="IPR029016">
    <property type="entry name" value="GAF-like_dom_sf"/>
</dbReference>
<dbReference type="SUPFAM" id="SSF55781">
    <property type="entry name" value="GAF domain-like"/>
    <property type="match status" value="1"/>
</dbReference>
<gene>
    <name evidence="3" type="ORF">SAMN05216262_11674</name>
</gene>
<accession>A0A1H7S2I3</accession>
<proteinExistence type="predicted"/>
<dbReference type="STRING" id="641665.GCA_002104455_00967"/>
<evidence type="ECO:0000256" key="1">
    <source>
        <dbReference type="SAM" id="Coils"/>
    </source>
</evidence>
<dbReference type="Gene3D" id="3.30.450.40">
    <property type="match status" value="1"/>
</dbReference>
<dbReference type="Pfam" id="PF13487">
    <property type="entry name" value="HD_5"/>
    <property type="match status" value="1"/>
</dbReference>
<dbReference type="CDD" id="cd00077">
    <property type="entry name" value="HDc"/>
    <property type="match status" value="2"/>
</dbReference>
<dbReference type="SMART" id="SM00065">
    <property type="entry name" value="GAF"/>
    <property type="match status" value="1"/>
</dbReference>
<name>A0A1H7S2I3_9GAMM</name>
<dbReference type="Proteomes" id="UP000199297">
    <property type="component" value="Unassembled WGS sequence"/>
</dbReference>
<dbReference type="Pfam" id="PF01590">
    <property type="entry name" value="GAF"/>
    <property type="match status" value="1"/>
</dbReference>
<feature type="coiled-coil region" evidence="1">
    <location>
        <begin position="317"/>
        <end position="344"/>
    </location>
</feature>
<reference evidence="4" key="1">
    <citation type="submission" date="2016-10" db="EMBL/GenBank/DDBJ databases">
        <authorList>
            <person name="Varghese N."/>
            <person name="Submissions S."/>
        </authorList>
    </citation>
    <scope>NUCLEOTIDE SEQUENCE [LARGE SCALE GENOMIC DNA]</scope>
    <source>
        <strain evidence="4">CGMCC 1.9127</strain>
    </source>
</reference>
<dbReference type="GO" id="GO:0008081">
    <property type="term" value="F:phosphoric diester hydrolase activity"/>
    <property type="evidence" value="ECO:0007669"/>
    <property type="project" value="UniProtKB-ARBA"/>
</dbReference>
<dbReference type="EMBL" id="FOBI01000016">
    <property type="protein sequence ID" value="SEL65767.1"/>
    <property type="molecule type" value="Genomic_DNA"/>
</dbReference>
<dbReference type="OrthoDB" id="9764808at2"/>
<protein>
    <submittedName>
        <fullName evidence="3">GAF domain-containing protein</fullName>
    </submittedName>
</protein>
<dbReference type="PANTHER" id="PTHR43155:SF2">
    <property type="entry name" value="CYCLIC DI-GMP PHOSPHODIESTERASE PA4108"/>
    <property type="match status" value="1"/>
</dbReference>
<dbReference type="RefSeq" id="WP_085285361.1">
    <property type="nucleotide sequence ID" value="NZ_FOBI01000016.1"/>
</dbReference>
<evidence type="ECO:0000313" key="4">
    <source>
        <dbReference type="Proteomes" id="UP000199297"/>
    </source>
</evidence>
<evidence type="ECO:0000259" key="2">
    <source>
        <dbReference type="PROSITE" id="PS51832"/>
    </source>
</evidence>
<dbReference type="SMART" id="SM00471">
    <property type="entry name" value="HDc"/>
    <property type="match status" value="1"/>
</dbReference>
<sequence>MKKESSQQAAFQHLLDISIQLSKEENTDLLMEKILFAAVEVAHADAGSIYLVNDAKELEFRTIYNKSMGLHLGGSSGSAINFPGVPLFIDGEYNRSAIVAHAANTGEVINIDDVYATLPFDFSAARKMDNKTGYRTKSMLTFPLQDHTGDIIGVIQLINAIENGEIISFSSEVEQQLLSFAALGAIALTNRALISNMEQLFESFAKTIAAAIDAKSAHTGGHCKRVPELTLMIADAVSAYDEGPLASFKLTKQERHQLSIAGWLHDCGKIATPDHVMEKSRKLETIFDRIHYVTAKLEIAKRDIDLKYQAEMIKALKSGKAIRVEQLERERDNAQKQLKLDSAFLQKINVGGEFLTDSQERNIQSIAERYHIVIENKPQPVLTSDEVANLSIKRGTLNNEERKIIQKHMDVTLDILQALPFPKHLANVAEYALGHHETMDGKGYPRGLTKEQMSVPARLMALADIFEALSAADRPYKSAKPVSECLKIMSNMVKNNHLDGDLFAIFVRAKVYEQYIHAFADPQQLDEVDVEALLSE</sequence>
<feature type="domain" description="HD-GYP" evidence="2">
    <location>
        <begin position="313"/>
        <end position="521"/>
    </location>
</feature>
<dbReference type="AlphaFoldDB" id="A0A1H7S2I3"/>
<evidence type="ECO:0000313" key="3">
    <source>
        <dbReference type="EMBL" id="SEL65767.1"/>
    </source>
</evidence>
<keyword evidence="1" id="KW-0175">Coiled coil</keyword>
<organism evidence="3 4">
    <name type="scientific">Colwellia chukchiensis</name>
    <dbReference type="NCBI Taxonomy" id="641665"/>
    <lineage>
        <taxon>Bacteria</taxon>
        <taxon>Pseudomonadati</taxon>
        <taxon>Pseudomonadota</taxon>
        <taxon>Gammaproteobacteria</taxon>
        <taxon>Alteromonadales</taxon>
        <taxon>Colwelliaceae</taxon>
        <taxon>Colwellia</taxon>
    </lineage>
</organism>
<dbReference type="PANTHER" id="PTHR43155">
    <property type="entry name" value="CYCLIC DI-GMP PHOSPHODIESTERASE PA4108-RELATED"/>
    <property type="match status" value="1"/>
</dbReference>
<dbReference type="InterPro" id="IPR037522">
    <property type="entry name" value="HD_GYP_dom"/>
</dbReference>
<dbReference type="InterPro" id="IPR003018">
    <property type="entry name" value="GAF"/>
</dbReference>
<dbReference type="PROSITE" id="PS51832">
    <property type="entry name" value="HD_GYP"/>
    <property type="match status" value="1"/>
</dbReference>
<dbReference type="Gene3D" id="1.10.3210.10">
    <property type="entry name" value="Hypothetical protein af1432"/>
    <property type="match status" value="2"/>
</dbReference>